<keyword evidence="7" id="KW-1185">Reference proteome</keyword>
<comment type="function">
    <text evidence="5">ATP-dependent carboxylate-amine ligase which exhibits weak glutamate--cysteine ligase activity.</text>
</comment>
<evidence type="ECO:0000256" key="1">
    <source>
        <dbReference type="ARBA" id="ARBA00022598"/>
    </source>
</evidence>
<evidence type="ECO:0000256" key="4">
    <source>
        <dbReference type="ARBA" id="ARBA00048819"/>
    </source>
</evidence>
<dbReference type="NCBIfam" id="TIGR02050">
    <property type="entry name" value="gshA_cyan_rel"/>
    <property type="match status" value="1"/>
</dbReference>
<name>A0ABP6GJ81_9ACTN</name>
<gene>
    <name evidence="6" type="ORF">GCM10010439_22510</name>
</gene>
<dbReference type="InterPro" id="IPR006336">
    <property type="entry name" value="GCS2"/>
</dbReference>
<comment type="caution">
    <text evidence="6">The sequence shown here is derived from an EMBL/GenBank/DDBJ whole genome shotgun (WGS) entry which is preliminary data.</text>
</comment>
<keyword evidence="3 5" id="KW-0067">ATP-binding</keyword>
<reference evidence="7" key="1">
    <citation type="journal article" date="2019" name="Int. J. Syst. Evol. Microbiol.">
        <title>The Global Catalogue of Microorganisms (GCM) 10K type strain sequencing project: providing services to taxonomists for standard genome sequencing and annotation.</title>
        <authorList>
            <consortium name="The Broad Institute Genomics Platform"/>
            <consortium name="The Broad Institute Genome Sequencing Center for Infectious Disease"/>
            <person name="Wu L."/>
            <person name="Ma J."/>
        </authorList>
    </citation>
    <scope>NUCLEOTIDE SEQUENCE [LARGE SCALE GENOMIC DNA]</scope>
    <source>
        <strain evidence="7">JCM 8201</strain>
    </source>
</reference>
<accession>A0ABP6GJ81</accession>
<dbReference type="NCBIfam" id="NF010041">
    <property type="entry name" value="PRK13517.1-1"/>
    <property type="match status" value="1"/>
</dbReference>
<dbReference type="SUPFAM" id="SSF55931">
    <property type="entry name" value="Glutamine synthetase/guanido kinase"/>
    <property type="match status" value="1"/>
</dbReference>
<dbReference type="PANTHER" id="PTHR36510:SF1">
    <property type="entry name" value="GLUTAMATE--CYSTEINE LIGASE 2-RELATED"/>
    <property type="match status" value="1"/>
</dbReference>
<dbReference type="PANTHER" id="PTHR36510">
    <property type="entry name" value="GLUTAMATE--CYSTEINE LIGASE 2-RELATED"/>
    <property type="match status" value="1"/>
</dbReference>
<sequence>MKTVGVEEEFLLVDSVSGGTAARASRVLDRARPTSGALHSELLATQVEAATGVCAELNEVRRQLTEGRLSLAAAARAEGLRLVASGTAVLPSPDPPPTEGARFTRITDVYAAVVRGYQCCGCHVHVGVPDRETAVAVVNHLSPWLPTLLALSANSPYHQGRDTGYASWRMVEQTRFPGSGITPYFGSAAEYDRRVERLVECGALADERMTFWLARPSPSYPTVEVRVADVGGRVDDAVLQAALTRALVEHALSELDAGREAPRLNEQLCAAAVWSAARYGLDGQGVDLRKEHPVAAADLVKELFATARPFLEQNGDLAEVQALLDRLGADGTGASRQREAASGGLRAVVDMLAEQTTSIPLLSTNGAS</sequence>
<evidence type="ECO:0000313" key="7">
    <source>
        <dbReference type="Proteomes" id="UP001501842"/>
    </source>
</evidence>
<evidence type="ECO:0000313" key="6">
    <source>
        <dbReference type="EMBL" id="GAA2724573.1"/>
    </source>
</evidence>
<keyword evidence="2 5" id="KW-0547">Nucleotide-binding</keyword>
<dbReference type="RefSeq" id="WP_344450246.1">
    <property type="nucleotide sequence ID" value="NZ_BAAATZ010000007.1"/>
</dbReference>
<dbReference type="InterPro" id="IPR011793">
    <property type="entry name" value="YbdK"/>
</dbReference>
<comment type="similarity">
    <text evidence="5">Belongs to the glutamate--cysteine ligase type 2 family. YbdK subfamily.</text>
</comment>
<dbReference type="EMBL" id="BAAATZ010000007">
    <property type="protein sequence ID" value="GAA2724573.1"/>
    <property type="molecule type" value="Genomic_DNA"/>
</dbReference>
<comment type="catalytic activity">
    <reaction evidence="4 5">
        <text>L-cysteine + L-glutamate + ATP = gamma-L-glutamyl-L-cysteine + ADP + phosphate + H(+)</text>
        <dbReference type="Rhea" id="RHEA:13285"/>
        <dbReference type="ChEBI" id="CHEBI:15378"/>
        <dbReference type="ChEBI" id="CHEBI:29985"/>
        <dbReference type="ChEBI" id="CHEBI:30616"/>
        <dbReference type="ChEBI" id="CHEBI:35235"/>
        <dbReference type="ChEBI" id="CHEBI:43474"/>
        <dbReference type="ChEBI" id="CHEBI:58173"/>
        <dbReference type="ChEBI" id="CHEBI:456216"/>
        <dbReference type="EC" id="6.3.2.2"/>
    </reaction>
</comment>
<protein>
    <recommendedName>
        <fullName evidence="5">Putative glutamate--cysteine ligase 2</fullName>
        <ecNumber evidence="5">6.3.2.2</ecNumber>
    </recommendedName>
    <alternativeName>
        <fullName evidence="5">Gamma-glutamylcysteine synthetase 2</fullName>
        <shortName evidence="5">GCS 2</shortName>
        <shortName evidence="5">Gamma-GCS 2</shortName>
    </alternativeName>
</protein>
<organism evidence="6 7">
    <name type="scientific">Actinocorallia aurantiaca</name>
    <dbReference type="NCBI Taxonomy" id="46204"/>
    <lineage>
        <taxon>Bacteria</taxon>
        <taxon>Bacillati</taxon>
        <taxon>Actinomycetota</taxon>
        <taxon>Actinomycetes</taxon>
        <taxon>Streptosporangiales</taxon>
        <taxon>Thermomonosporaceae</taxon>
        <taxon>Actinocorallia</taxon>
    </lineage>
</organism>
<dbReference type="EC" id="6.3.2.2" evidence="5"/>
<dbReference type="InterPro" id="IPR014746">
    <property type="entry name" value="Gln_synth/guanido_kin_cat_dom"/>
</dbReference>
<evidence type="ECO:0000256" key="3">
    <source>
        <dbReference type="ARBA" id="ARBA00022840"/>
    </source>
</evidence>
<evidence type="ECO:0000256" key="2">
    <source>
        <dbReference type="ARBA" id="ARBA00022741"/>
    </source>
</evidence>
<keyword evidence="1 5" id="KW-0436">Ligase</keyword>
<dbReference type="GO" id="GO:0016874">
    <property type="term" value="F:ligase activity"/>
    <property type="evidence" value="ECO:0007669"/>
    <property type="project" value="UniProtKB-KW"/>
</dbReference>
<dbReference type="InterPro" id="IPR050141">
    <property type="entry name" value="GCL_type2/YbdK_subfam"/>
</dbReference>
<proteinExistence type="inferred from homology"/>
<evidence type="ECO:0000256" key="5">
    <source>
        <dbReference type="HAMAP-Rule" id="MF_01609"/>
    </source>
</evidence>
<dbReference type="Pfam" id="PF04107">
    <property type="entry name" value="GCS2"/>
    <property type="match status" value="1"/>
</dbReference>
<dbReference type="HAMAP" id="MF_01609">
    <property type="entry name" value="Glu_cys_ligase_2"/>
    <property type="match status" value="1"/>
</dbReference>
<dbReference type="Gene3D" id="3.30.590.20">
    <property type="match status" value="1"/>
</dbReference>
<dbReference type="Proteomes" id="UP001501842">
    <property type="component" value="Unassembled WGS sequence"/>
</dbReference>